<comment type="caution">
    <text evidence="3">The sequence shown here is derived from an EMBL/GenBank/DDBJ whole genome shotgun (WGS) entry which is preliminary data.</text>
</comment>
<feature type="domain" description="Transcriptional regulator DauR-like HTH" evidence="2">
    <location>
        <begin position="154"/>
        <end position="212"/>
    </location>
</feature>
<keyword evidence="4" id="KW-1185">Reference proteome</keyword>
<dbReference type="InterPro" id="IPR013559">
    <property type="entry name" value="YheO"/>
</dbReference>
<dbReference type="PANTHER" id="PTHR35568">
    <property type="entry name" value="TRANSCRIPTIONAL REGULATOR DAUR"/>
    <property type="match status" value="1"/>
</dbReference>
<dbReference type="PANTHER" id="PTHR35568:SF1">
    <property type="entry name" value="TRANSCRIPTIONAL REGULATOR DAUR"/>
    <property type="match status" value="1"/>
</dbReference>
<dbReference type="InterPro" id="IPR039445">
    <property type="entry name" value="DauR-like_HTH"/>
</dbReference>
<evidence type="ECO:0000313" key="3">
    <source>
        <dbReference type="EMBL" id="MCM2534318.1"/>
    </source>
</evidence>
<dbReference type="Pfam" id="PF13309">
    <property type="entry name" value="HTH_22"/>
    <property type="match status" value="1"/>
</dbReference>
<protein>
    <submittedName>
        <fullName evidence="3">Helix-turn-helix transcriptional regulator</fullName>
    </submittedName>
</protein>
<dbReference type="Pfam" id="PF08348">
    <property type="entry name" value="PAS_6"/>
    <property type="match status" value="1"/>
</dbReference>
<name>A0ABT0WDB5_9BACI</name>
<dbReference type="InterPro" id="IPR039446">
    <property type="entry name" value="DauR-like"/>
</dbReference>
<dbReference type="EMBL" id="JAMQCR010000002">
    <property type="protein sequence ID" value="MCM2534318.1"/>
    <property type="molecule type" value="Genomic_DNA"/>
</dbReference>
<sequence>MTEARQILNVYIPIAKTIAKMFGSQCEVVIHDLTQPQSSVIFTINNHVTGREIGQSFDHLVKQVLLSDEFTEDHLAGYDIETADHRIIKASTTLIRDYQQQVIGALCINYDMNLMIQMKEMLDTLIPGDTTKQILSEKVPRQGASIQNVEDIADQLIQQIIANSQHPFMKRHEKIELIRFMDEKGIFLMKGSVEKVAEQLGISKVTVYSYLDEVKKKSTNQGED</sequence>
<evidence type="ECO:0000259" key="1">
    <source>
        <dbReference type="Pfam" id="PF08348"/>
    </source>
</evidence>
<accession>A0ABT0WDB5</accession>
<evidence type="ECO:0000313" key="4">
    <source>
        <dbReference type="Proteomes" id="UP001523262"/>
    </source>
</evidence>
<reference evidence="3 4" key="1">
    <citation type="submission" date="2022-06" db="EMBL/GenBank/DDBJ databases">
        <authorList>
            <person name="Jeon C.O."/>
        </authorList>
    </citation>
    <scope>NUCLEOTIDE SEQUENCE [LARGE SCALE GENOMIC DNA]</scope>
    <source>
        <strain evidence="3 4">KCTC 13943</strain>
    </source>
</reference>
<dbReference type="Proteomes" id="UP001523262">
    <property type="component" value="Unassembled WGS sequence"/>
</dbReference>
<gene>
    <name evidence="3" type="ORF">NDK43_20630</name>
</gene>
<organism evidence="3 4">
    <name type="scientific">Neobacillus pocheonensis</name>
    <dbReference type="NCBI Taxonomy" id="363869"/>
    <lineage>
        <taxon>Bacteria</taxon>
        <taxon>Bacillati</taxon>
        <taxon>Bacillota</taxon>
        <taxon>Bacilli</taxon>
        <taxon>Bacillales</taxon>
        <taxon>Bacillaceae</taxon>
        <taxon>Neobacillus</taxon>
    </lineage>
</organism>
<feature type="domain" description="YheO-like" evidence="1">
    <location>
        <begin position="8"/>
        <end position="120"/>
    </location>
</feature>
<evidence type="ECO:0000259" key="2">
    <source>
        <dbReference type="Pfam" id="PF13309"/>
    </source>
</evidence>
<proteinExistence type="predicted"/>